<dbReference type="OrthoDB" id="271711at2"/>
<evidence type="ECO:0000256" key="1">
    <source>
        <dbReference type="ARBA" id="ARBA00023002"/>
    </source>
</evidence>
<dbReference type="EMBL" id="CP002786">
    <property type="protein sequence ID" value="AEF42833.1"/>
    <property type="molecule type" value="Genomic_DNA"/>
</dbReference>
<dbReference type="InterPro" id="IPR013118">
    <property type="entry name" value="Mannitol_DH_C"/>
</dbReference>
<accession>F6EMU1</accession>
<dbReference type="InterPro" id="IPR036291">
    <property type="entry name" value="NAD(P)-bd_dom_sf"/>
</dbReference>
<organism evidence="7 8">
    <name type="scientific">Hoyosella subflava (strain DSM 45089 / JCM 17490 / NBRC 109087 / DQS3-9A1)</name>
    <name type="common">Amycolicicoccus subflavus</name>
    <dbReference type="NCBI Taxonomy" id="443218"/>
    <lineage>
        <taxon>Bacteria</taxon>
        <taxon>Bacillati</taxon>
        <taxon>Actinomycetota</taxon>
        <taxon>Actinomycetes</taxon>
        <taxon>Mycobacteriales</taxon>
        <taxon>Hoyosellaceae</taxon>
        <taxon>Hoyosella</taxon>
    </lineage>
</organism>
<proteinExistence type="inferred from homology"/>
<dbReference type="RefSeq" id="WP_013809181.1">
    <property type="nucleotide sequence ID" value="NC_015564.1"/>
</dbReference>
<dbReference type="KEGG" id="asd:AS9A_4400"/>
<keyword evidence="8" id="KW-1185">Reference proteome</keyword>
<evidence type="ECO:0000256" key="4">
    <source>
        <dbReference type="ARBA" id="ARBA00061451"/>
    </source>
</evidence>
<dbReference type="GO" id="GO:0008926">
    <property type="term" value="F:mannitol-1-phosphate 5-dehydrogenase activity"/>
    <property type="evidence" value="ECO:0007669"/>
    <property type="project" value="UniProtKB-EC"/>
</dbReference>
<dbReference type="eggNOG" id="COG0246">
    <property type="taxonomic scope" value="Bacteria"/>
</dbReference>
<evidence type="ECO:0000259" key="6">
    <source>
        <dbReference type="Pfam" id="PF08125"/>
    </source>
</evidence>
<dbReference type="Pfam" id="PF01232">
    <property type="entry name" value="Mannitol_dh"/>
    <property type="match status" value="1"/>
</dbReference>
<evidence type="ECO:0000313" key="7">
    <source>
        <dbReference type="EMBL" id="AEF42833.1"/>
    </source>
</evidence>
<comment type="similarity">
    <text evidence="4">Belongs to the mannitol dehydrogenase family. UxuB subfamily.</text>
</comment>
<evidence type="ECO:0000256" key="3">
    <source>
        <dbReference type="ARBA" id="ARBA00048615"/>
    </source>
</evidence>
<evidence type="ECO:0000259" key="5">
    <source>
        <dbReference type="Pfam" id="PF01232"/>
    </source>
</evidence>
<comment type="catalytic activity">
    <reaction evidence="3">
        <text>D-mannitol 1-phosphate + NAD(+) = beta-D-fructose 6-phosphate + NADH + H(+)</text>
        <dbReference type="Rhea" id="RHEA:19661"/>
        <dbReference type="ChEBI" id="CHEBI:15378"/>
        <dbReference type="ChEBI" id="CHEBI:57540"/>
        <dbReference type="ChEBI" id="CHEBI:57634"/>
        <dbReference type="ChEBI" id="CHEBI:57945"/>
        <dbReference type="ChEBI" id="CHEBI:61381"/>
        <dbReference type="EC" id="1.1.1.17"/>
    </reaction>
</comment>
<dbReference type="PANTHER" id="PTHR43362:SF1">
    <property type="entry name" value="MANNITOL DEHYDROGENASE 2-RELATED"/>
    <property type="match status" value="1"/>
</dbReference>
<keyword evidence="1" id="KW-0560">Oxidoreductase</keyword>
<sequence length="491" mass="54036">MQLSTATLGSLPATVSTPNYPRDEIGAGIIHFGVGGFHRAHQAMYIDTLLNAHKATSWGICGVGVMPGDKRMKDALDAQDGLYTLVSRHADGTWDARVIGSIVAYLYAPDDPEAVIEKMASPATRIVSLTVTEGGYNLQHDTGEFDTTNPAIQHDLTSGKAPATTFGLVIEALARRRERGMPSFTIMSCDNIEGNGHVARKVFTAYAELKEPPLADWMRANTRFPNSMVDRITPATTPDVTAQVADRLGIDDLWPVVAEPFTSWVLEDDFSDGRPDLDEAGVHIVDDVAPYELMKLRLLNASHQGLCYFAYLAGYRFVHDAASDPLFARFLLDYMNREATPTLKPVPGVDLDDYKQTLIERFSNPEIADTIARLCAESSDRIPKWLLPVIRENLAAGGDVRLSAAIVASWARYAEGVDEHGQPIEVVDQLRDSLMPLAQRQHEEPLAFVKNTSVFGTLAEEPRFIDAYRWTLNSLHRDGARATLEALTTPT</sequence>
<dbReference type="Proteomes" id="UP000009235">
    <property type="component" value="Chromosome"/>
</dbReference>
<dbReference type="Gene3D" id="1.10.1040.10">
    <property type="entry name" value="N-(1-d-carboxylethyl)-l-norvaline Dehydrogenase, domain 2"/>
    <property type="match status" value="1"/>
</dbReference>
<dbReference type="PRINTS" id="PR00084">
    <property type="entry name" value="MTLDHDRGNASE"/>
</dbReference>
<feature type="domain" description="Mannitol dehydrogenase C-terminal" evidence="6">
    <location>
        <begin position="287"/>
        <end position="473"/>
    </location>
</feature>
<reference evidence="7 8" key="1">
    <citation type="journal article" date="2011" name="J. Bacteriol.">
        <title>Complete genome sequence of Amycolicicoccus subflavus DQS3-9A1T, an actinomycete isolated from crude oil-polluted soil.</title>
        <authorList>
            <person name="Cai M."/>
            <person name="Chen W.M."/>
            <person name="Nie Y."/>
            <person name="Chi C.Q."/>
            <person name="Wang Y.N."/>
            <person name="Tang Y.Q."/>
            <person name="Li G.Y."/>
            <person name="Wu X.L."/>
        </authorList>
    </citation>
    <scope>NUCLEOTIDE SEQUENCE [LARGE SCALE GENOMIC DNA]</scope>
    <source>
        <strain evidence="8">DSM 45089 / DQS3-9A1</strain>
    </source>
</reference>
<dbReference type="STRING" id="443218.AS9A_4400"/>
<dbReference type="Gene3D" id="3.40.50.720">
    <property type="entry name" value="NAD(P)-binding Rossmann-like Domain"/>
    <property type="match status" value="1"/>
</dbReference>
<evidence type="ECO:0000313" key="8">
    <source>
        <dbReference type="Proteomes" id="UP000009235"/>
    </source>
</evidence>
<dbReference type="InterPro" id="IPR013328">
    <property type="entry name" value="6PGD_dom2"/>
</dbReference>
<dbReference type="SUPFAM" id="SSF51735">
    <property type="entry name" value="NAD(P)-binding Rossmann-fold domains"/>
    <property type="match status" value="1"/>
</dbReference>
<dbReference type="PANTHER" id="PTHR43362">
    <property type="entry name" value="MANNITOL DEHYDROGENASE DSF1-RELATED"/>
    <property type="match status" value="1"/>
</dbReference>
<dbReference type="Pfam" id="PF08125">
    <property type="entry name" value="Mannitol_dh_C"/>
    <property type="match status" value="1"/>
</dbReference>
<dbReference type="InterPro" id="IPR008927">
    <property type="entry name" value="6-PGluconate_DH-like_C_sf"/>
</dbReference>
<dbReference type="InterPro" id="IPR000669">
    <property type="entry name" value="Mannitol_DH"/>
</dbReference>
<dbReference type="FunFam" id="3.40.50.720:FF:000129">
    <property type="entry name" value="D-mannonate oxidoreductase"/>
    <property type="match status" value="1"/>
</dbReference>
<dbReference type="SUPFAM" id="SSF48179">
    <property type="entry name" value="6-phosphogluconate dehydrogenase C-terminal domain-like"/>
    <property type="match status" value="1"/>
</dbReference>
<evidence type="ECO:0000256" key="2">
    <source>
        <dbReference type="ARBA" id="ARBA00023027"/>
    </source>
</evidence>
<keyword evidence="2" id="KW-0520">NAD</keyword>
<dbReference type="AlphaFoldDB" id="F6EMU1"/>
<dbReference type="HOGENOM" id="CLU_027324_0_1_11"/>
<protein>
    <submittedName>
        <fullName evidence="7">Putative mannitol dehydrogenase</fullName>
    </submittedName>
</protein>
<dbReference type="InterPro" id="IPR050988">
    <property type="entry name" value="Mannitol_DH/Oxidoreductase"/>
</dbReference>
<name>F6EMU1_HOYSD</name>
<gene>
    <name evidence="7" type="ordered locus">AS9A_4400</name>
</gene>
<feature type="domain" description="Mannitol dehydrogenase N-terminal" evidence="5">
    <location>
        <begin position="28"/>
        <end position="278"/>
    </location>
</feature>
<dbReference type="InterPro" id="IPR013131">
    <property type="entry name" value="Mannitol_DH_N"/>
</dbReference>